<protein>
    <submittedName>
        <fullName evidence="1">Zn-ribbon-containing protein</fullName>
    </submittedName>
</protein>
<dbReference type="EMBL" id="JALAAR010000010">
    <property type="protein sequence ID" value="MEH8018033.1"/>
    <property type="molecule type" value="Genomic_DNA"/>
</dbReference>
<sequence length="265" mass="29719">MYLAELTFKIIADTSLDRAEAAIRNYVEALIFNGQSLGREFPTAWQQHSFVCRLVLPAENALQQSCHSPRGLQAQQQLAAAGLAYPQVRILGMDLMSQHSDPCQQSEFYILYSRFSDTCSPLRCGADLAPVPLYQLRTTAPDHEALLRWQLQYQALDEIQMQQNRVLHKTAERSMQQLHSDLNRQGRRLARRLAADNNIAVYYVLYSGSSSDCTADANKCCPGCGANWQLTAPLLQLFDFKCDSCFLVSNIAWDCQSPSAEQGTS</sequence>
<reference evidence="1 2" key="1">
    <citation type="journal article" date="2023" name="Ecotoxicol. Environ. Saf.">
        <title>Mercury remediation potential of mercury-resistant strain Rheinheimera metallidurans sp. nov. isolated from a municipal waste dumping site.</title>
        <authorList>
            <person name="Yadav V."/>
            <person name="Manjhi A."/>
            <person name="Vadakedath N."/>
        </authorList>
    </citation>
    <scope>NUCLEOTIDE SEQUENCE [LARGE SCALE GENOMIC DNA]</scope>
    <source>
        <strain evidence="1 2">E-49</strain>
    </source>
</reference>
<accession>A0ABU8C7X7</accession>
<evidence type="ECO:0000313" key="1">
    <source>
        <dbReference type="EMBL" id="MEH8018033.1"/>
    </source>
</evidence>
<comment type="caution">
    <text evidence="1">The sequence shown here is derived from an EMBL/GenBank/DDBJ whole genome shotgun (WGS) entry which is preliminary data.</text>
</comment>
<keyword evidence="2" id="KW-1185">Reference proteome</keyword>
<dbReference type="Pfam" id="PF10071">
    <property type="entry name" value="DUF2310"/>
    <property type="match status" value="1"/>
</dbReference>
<organism evidence="1 2">
    <name type="scientific">Rheinheimera muenzenbergensis</name>
    <dbReference type="NCBI Taxonomy" id="1193628"/>
    <lineage>
        <taxon>Bacteria</taxon>
        <taxon>Pseudomonadati</taxon>
        <taxon>Pseudomonadota</taxon>
        <taxon>Gammaproteobacteria</taxon>
        <taxon>Chromatiales</taxon>
        <taxon>Chromatiaceae</taxon>
        <taxon>Rheinheimera</taxon>
    </lineage>
</organism>
<dbReference type="RefSeq" id="WP_335736442.1">
    <property type="nucleotide sequence ID" value="NZ_JALAAR010000010.1"/>
</dbReference>
<dbReference type="Proteomes" id="UP001375382">
    <property type="component" value="Unassembled WGS sequence"/>
</dbReference>
<dbReference type="InterPro" id="IPR016908">
    <property type="entry name" value="UCP029037"/>
</dbReference>
<gene>
    <name evidence="1" type="ORF">MN202_12365</name>
</gene>
<name>A0ABU8C7X7_9GAMM</name>
<proteinExistence type="predicted"/>
<evidence type="ECO:0000313" key="2">
    <source>
        <dbReference type="Proteomes" id="UP001375382"/>
    </source>
</evidence>